<gene>
    <name evidence="1" type="ORF">BE15_06505</name>
</gene>
<proteinExistence type="predicted"/>
<name>A0A150QY38_SORCE</name>
<reference evidence="1 2" key="1">
    <citation type="submission" date="2014-02" db="EMBL/GenBank/DDBJ databases">
        <title>The small core and large imbalanced accessory genome model reveals a collaborative survival strategy of Sorangium cellulosum strains in nature.</title>
        <authorList>
            <person name="Han K."/>
            <person name="Peng R."/>
            <person name="Blom J."/>
            <person name="Li Y.-Z."/>
        </authorList>
    </citation>
    <scope>NUCLEOTIDE SEQUENCE [LARGE SCALE GENOMIC DNA]</scope>
    <source>
        <strain evidence="1 2">So0008-312</strain>
    </source>
</reference>
<dbReference type="OrthoDB" id="817407at2"/>
<evidence type="ECO:0000313" key="2">
    <source>
        <dbReference type="Proteomes" id="UP000075260"/>
    </source>
</evidence>
<dbReference type="Proteomes" id="UP000075260">
    <property type="component" value="Unassembled WGS sequence"/>
</dbReference>
<protein>
    <submittedName>
        <fullName evidence="1">Uncharacterized protein</fullName>
    </submittedName>
</protein>
<dbReference type="AlphaFoldDB" id="A0A150QY38"/>
<organism evidence="1 2">
    <name type="scientific">Sorangium cellulosum</name>
    <name type="common">Polyangium cellulosum</name>
    <dbReference type="NCBI Taxonomy" id="56"/>
    <lineage>
        <taxon>Bacteria</taxon>
        <taxon>Pseudomonadati</taxon>
        <taxon>Myxococcota</taxon>
        <taxon>Polyangia</taxon>
        <taxon>Polyangiales</taxon>
        <taxon>Polyangiaceae</taxon>
        <taxon>Sorangium</taxon>
    </lineage>
</organism>
<evidence type="ECO:0000313" key="1">
    <source>
        <dbReference type="EMBL" id="KYF72636.1"/>
    </source>
</evidence>
<dbReference type="RefSeq" id="WP_061606184.1">
    <property type="nucleotide sequence ID" value="NZ_JEMA01000251.1"/>
</dbReference>
<sequence>MLILDFAGWFQCRLPTDPDPTDEARGVSGFTFAVAGEPDLDRIIRFQRPVAPRTHGPTVGVRVTAVSLDGQPMPDHPLVGAAVDLLGEPKFESRNYVLRDSAQGAIVPFRLGIFGDGVEIEREDVLYPPDPERRLHEIPALFHERRGSLIPLTIDRLKIADATGIVDPLAYRRRRKALLEADLQQTDDPVARTALGKRISELSIVAPERLQVATLMVYNDYRFDINGPTRIADATRSLGVQVDTTRDWPIAFWMGAWDADALCGYVRGMLSIPLL</sequence>
<comment type="caution">
    <text evidence="1">The sequence shown here is derived from an EMBL/GenBank/DDBJ whole genome shotgun (WGS) entry which is preliminary data.</text>
</comment>
<accession>A0A150QY38</accession>
<dbReference type="EMBL" id="JEMA01000251">
    <property type="protein sequence ID" value="KYF72636.1"/>
    <property type="molecule type" value="Genomic_DNA"/>
</dbReference>